<feature type="transmembrane region" description="Helical" evidence="1">
    <location>
        <begin position="105"/>
        <end position="123"/>
    </location>
</feature>
<proteinExistence type="predicted"/>
<dbReference type="Pfam" id="PF18917">
    <property type="entry name" value="LiaI-LiaF-like_TM1"/>
    <property type="match status" value="1"/>
</dbReference>
<evidence type="ECO:0000259" key="2">
    <source>
        <dbReference type="Pfam" id="PF18917"/>
    </source>
</evidence>
<comment type="caution">
    <text evidence="3">The sequence shown here is derived from an EMBL/GenBank/DDBJ whole genome shotgun (WGS) entry which is preliminary data.</text>
</comment>
<dbReference type="InterPro" id="IPR043726">
    <property type="entry name" value="LiaI-LiaF-like_TM1"/>
</dbReference>
<feature type="transmembrane region" description="Helical" evidence="1">
    <location>
        <begin position="80"/>
        <end position="98"/>
    </location>
</feature>
<dbReference type="Proteomes" id="UP001646157">
    <property type="component" value="Unassembled WGS sequence"/>
</dbReference>
<keyword evidence="4" id="KW-1185">Reference proteome</keyword>
<accession>A0ABS2NAK8</accession>
<feature type="transmembrane region" description="Helical" evidence="1">
    <location>
        <begin position="58"/>
        <end position="74"/>
    </location>
</feature>
<evidence type="ECO:0000256" key="1">
    <source>
        <dbReference type="SAM" id="Phobius"/>
    </source>
</evidence>
<gene>
    <name evidence="3" type="ORF">JOC86_001397</name>
</gene>
<dbReference type="EMBL" id="JAFBDZ010000001">
    <property type="protein sequence ID" value="MBM7584860.1"/>
    <property type="molecule type" value="Genomic_DNA"/>
</dbReference>
<sequence length="163" mass="18787">MKSQKIFPGMILIGFGLYFYLESSNIPLFREFYSWPTLLIIVGLAFLGQGYKGRDYEAILPGTILVGFGLHFHIVNKLTIWPDHIGTFILVISLGFLLRYQKTGAGLFQGFLFLSLSIFLLFYEHVMKWMGVIEGNFSIAFEFWPILFILLGVYLLLRKKSKK</sequence>
<dbReference type="RefSeq" id="WP_205169359.1">
    <property type="nucleotide sequence ID" value="NZ_JAFBDZ010000001.1"/>
</dbReference>
<feature type="transmembrane region" description="Helical" evidence="1">
    <location>
        <begin position="33"/>
        <end position="51"/>
    </location>
</feature>
<reference evidence="3 4" key="1">
    <citation type="submission" date="2021-01" db="EMBL/GenBank/DDBJ databases">
        <title>Genomic Encyclopedia of Type Strains, Phase IV (KMG-IV): sequencing the most valuable type-strain genomes for metagenomic binning, comparative biology and taxonomic classification.</title>
        <authorList>
            <person name="Goeker M."/>
        </authorList>
    </citation>
    <scope>NUCLEOTIDE SEQUENCE [LARGE SCALE GENOMIC DNA]</scope>
    <source>
        <strain evidence="3 4">DSM 24834</strain>
    </source>
</reference>
<name>A0ABS2NAK8_9BACI</name>
<feature type="transmembrane region" description="Helical" evidence="1">
    <location>
        <begin position="5"/>
        <end position="21"/>
    </location>
</feature>
<evidence type="ECO:0000313" key="4">
    <source>
        <dbReference type="Proteomes" id="UP001646157"/>
    </source>
</evidence>
<keyword evidence="1" id="KW-0812">Transmembrane</keyword>
<feature type="domain" description="LiaI-LiaF-like transmembrane region" evidence="2">
    <location>
        <begin position="6"/>
        <end position="47"/>
    </location>
</feature>
<feature type="transmembrane region" description="Helical" evidence="1">
    <location>
        <begin position="135"/>
        <end position="157"/>
    </location>
</feature>
<keyword evidence="1" id="KW-0472">Membrane</keyword>
<organism evidence="3 4">
    <name type="scientific">Rossellomorea pakistanensis</name>
    <dbReference type="NCBI Taxonomy" id="992288"/>
    <lineage>
        <taxon>Bacteria</taxon>
        <taxon>Bacillati</taxon>
        <taxon>Bacillota</taxon>
        <taxon>Bacilli</taxon>
        <taxon>Bacillales</taxon>
        <taxon>Bacillaceae</taxon>
        <taxon>Rossellomorea</taxon>
    </lineage>
</organism>
<protein>
    <recommendedName>
        <fullName evidence="2">LiaI-LiaF-like transmembrane region domain-containing protein</fullName>
    </recommendedName>
</protein>
<keyword evidence="1" id="KW-1133">Transmembrane helix</keyword>
<evidence type="ECO:0000313" key="3">
    <source>
        <dbReference type="EMBL" id="MBM7584860.1"/>
    </source>
</evidence>